<dbReference type="Pfam" id="PF02894">
    <property type="entry name" value="GFO_IDH_MocA_C"/>
    <property type="match status" value="1"/>
</dbReference>
<protein>
    <submittedName>
        <fullName evidence="4">Gfo/Idh/MocA family protein</fullName>
    </submittedName>
</protein>
<dbReference type="PANTHER" id="PTHR43377">
    <property type="entry name" value="BILIVERDIN REDUCTASE A"/>
    <property type="match status" value="1"/>
</dbReference>
<dbReference type="SUPFAM" id="SSF55347">
    <property type="entry name" value="Glyceraldehyde-3-phosphate dehydrogenase-like, C-terminal domain"/>
    <property type="match status" value="1"/>
</dbReference>
<organism evidence="4 5">
    <name type="scientific">Streptacidiphilus cavernicola</name>
    <dbReference type="NCBI Taxonomy" id="3342716"/>
    <lineage>
        <taxon>Bacteria</taxon>
        <taxon>Bacillati</taxon>
        <taxon>Actinomycetota</taxon>
        <taxon>Actinomycetes</taxon>
        <taxon>Kitasatosporales</taxon>
        <taxon>Streptomycetaceae</taxon>
        <taxon>Streptacidiphilus</taxon>
    </lineage>
</organism>
<gene>
    <name evidence="4" type="ORF">ACEZDJ_23190</name>
</gene>
<sequence>MTSTQESSPVRLLIVGAGSRGSGYARYAVGTGRAVVTGFADPDPRRAGEAAREHPAAAAFADWRDLAAAGVGADAVVIATQDADHVEPALAFAAAGLHILLEKPMATNEADARRIVEAVRQADVLLAVCHVLRYTAYTAGVRAIVQSGLLGEIVSVQHLEPVGWWHQAHSFVRGNWRREDRATPMLLAKSGHDLDWLSFIVGRRVHKVSSFGGLRHFRPEHRPEGAADNCLDCPVEPQCPYSAPRLYLRVLAESLADGEEGRLHWPLSVVTAERTPDGVLQALREGPYGRCVYGCDNDVVDHQVVNLEYEGGTTASFTMTAFTAMGPRRTRIFGTHGQLEGDGTTATVTDFRTGAGTVHSFETDPDSAAGGHGDADDRLVDAFLAAVSSGDRTLIHSDPETSLEAHLTAWAAERARHNSTVEYPWGV</sequence>
<dbReference type="EMBL" id="JBHEZZ010000013">
    <property type="protein sequence ID" value="MFC1404201.1"/>
    <property type="molecule type" value="Genomic_DNA"/>
</dbReference>
<dbReference type="InterPro" id="IPR051450">
    <property type="entry name" value="Gfo/Idh/MocA_Oxidoreductases"/>
</dbReference>
<dbReference type="Pfam" id="PF01408">
    <property type="entry name" value="GFO_IDH_MocA"/>
    <property type="match status" value="1"/>
</dbReference>
<dbReference type="SUPFAM" id="SSF51735">
    <property type="entry name" value="NAD(P)-binding Rossmann-fold domains"/>
    <property type="match status" value="1"/>
</dbReference>
<feature type="domain" description="Gfo/Idh/MocA-like oxidoreductase N-terminal" evidence="2">
    <location>
        <begin position="11"/>
        <end position="129"/>
    </location>
</feature>
<dbReference type="PANTHER" id="PTHR43377:SF2">
    <property type="entry name" value="BINDING ROSSMANN FOLD OXIDOREDUCTASE, PUTATIVE (AFU_ORTHOLOGUE AFUA_4G00560)-RELATED"/>
    <property type="match status" value="1"/>
</dbReference>
<evidence type="ECO:0000256" key="1">
    <source>
        <dbReference type="ARBA" id="ARBA00010928"/>
    </source>
</evidence>
<dbReference type="RefSeq" id="WP_030255930.1">
    <property type="nucleotide sequence ID" value="NZ_JBHEZZ010000013.1"/>
</dbReference>
<dbReference type="InterPro" id="IPR004104">
    <property type="entry name" value="Gfo/Idh/MocA-like_OxRdtase_C"/>
</dbReference>
<evidence type="ECO:0000259" key="2">
    <source>
        <dbReference type="Pfam" id="PF01408"/>
    </source>
</evidence>
<keyword evidence="5" id="KW-1185">Reference proteome</keyword>
<name>A0ABV6URY6_9ACTN</name>
<comment type="caution">
    <text evidence="4">The sequence shown here is derived from an EMBL/GenBank/DDBJ whole genome shotgun (WGS) entry which is preliminary data.</text>
</comment>
<reference evidence="4 5" key="1">
    <citation type="submission" date="2024-09" db="EMBL/GenBank/DDBJ databases">
        <authorList>
            <person name="Lee S.D."/>
        </authorList>
    </citation>
    <scope>NUCLEOTIDE SEQUENCE [LARGE SCALE GENOMIC DNA]</scope>
    <source>
        <strain evidence="4 5">N1-5</strain>
    </source>
</reference>
<dbReference type="Gene3D" id="3.40.50.720">
    <property type="entry name" value="NAD(P)-binding Rossmann-like Domain"/>
    <property type="match status" value="1"/>
</dbReference>
<proteinExistence type="inferred from homology"/>
<evidence type="ECO:0000313" key="4">
    <source>
        <dbReference type="EMBL" id="MFC1404201.1"/>
    </source>
</evidence>
<evidence type="ECO:0000259" key="3">
    <source>
        <dbReference type="Pfam" id="PF02894"/>
    </source>
</evidence>
<comment type="similarity">
    <text evidence="1">Belongs to the Gfo/Idh/MocA family.</text>
</comment>
<accession>A0ABV6URY6</accession>
<dbReference type="Gene3D" id="3.30.360.10">
    <property type="entry name" value="Dihydrodipicolinate Reductase, domain 2"/>
    <property type="match status" value="1"/>
</dbReference>
<dbReference type="InterPro" id="IPR000683">
    <property type="entry name" value="Gfo/Idh/MocA-like_OxRdtase_N"/>
</dbReference>
<dbReference type="InterPro" id="IPR036291">
    <property type="entry name" value="NAD(P)-bd_dom_sf"/>
</dbReference>
<evidence type="ECO:0000313" key="5">
    <source>
        <dbReference type="Proteomes" id="UP001592528"/>
    </source>
</evidence>
<dbReference type="Proteomes" id="UP001592528">
    <property type="component" value="Unassembled WGS sequence"/>
</dbReference>
<feature type="domain" description="Gfo/Idh/MocA-like oxidoreductase C-terminal" evidence="3">
    <location>
        <begin position="145"/>
        <end position="418"/>
    </location>
</feature>